<sequence length="146" mass="17582">MAYQKDKKRNFRGMSYRVVQLANSKNRSKLHKEDQVWLKENFYKNIGWDNVINLSQKIEEFIGNYQFEELTLEELFIEADRIGNRYLTNQEINDYNQSLSKKVNEVAEEIDKQFPETAIEFIDFSQNTNIKYKKKPNHKTYRTVKV</sequence>
<reference evidence="1 2" key="1">
    <citation type="journal article" date="2021" name="Microorganisms">
        <title>Genome Evolution of Filamentous Cyanobacterium Nostoc Species: From Facultative Symbiosis to Free Living.</title>
        <authorList>
            <person name="Huo D."/>
            <person name="Li H."/>
            <person name="Cai F."/>
            <person name="Guo X."/>
            <person name="Qiao Z."/>
            <person name="Wang W."/>
            <person name="Yu G."/>
            <person name="Li R."/>
        </authorList>
    </citation>
    <scope>NUCLEOTIDE SEQUENCE [LARGE SCALE GENOMIC DNA]</scope>
    <source>
        <strain evidence="1 2">CHAB 5714</strain>
    </source>
</reference>
<protein>
    <submittedName>
        <fullName evidence="1">Uncharacterized protein</fullName>
    </submittedName>
</protein>
<proteinExistence type="predicted"/>
<keyword evidence="2" id="KW-1185">Reference proteome</keyword>
<comment type="caution">
    <text evidence="1">The sequence shown here is derived from an EMBL/GenBank/DDBJ whole genome shotgun (WGS) entry which is preliminary data.</text>
</comment>
<dbReference type="EMBL" id="JAIVFQ010000065">
    <property type="protein sequence ID" value="MCC5603023.1"/>
    <property type="molecule type" value="Genomic_DNA"/>
</dbReference>
<evidence type="ECO:0000313" key="2">
    <source>
        <dbReference type="Proteomes" id="UP001199525"/>
    </source>
</evidence>
<accession>A0ABS8IFK1</accession>
<name>A0ABS8IFK1_9NOSO</name>
<dbReference type="RefSeq" id="WP_229488551.1">
    <property type="nucleotide sequence ID" value="NZ_JAIVFQ010000065.1"/>
</dbReference>
<gene>
    <name evidence="1" type="ORF">LC586_28475</name>
</gene>
<dbReference type="Proteomes" id="UP001199525">
    <property type="component" value="Unassembled WGS sequence"/>
</dbReference>
<evidence type="ECO:0000313" key="1">
    <source>
        <dbReference type="EMBL" id="MCC5603023.1"/>
    </source>
</evidence>
<organism evidence="1 2">
    <name type="scientific">Nostoc favosum CHAB5714</name>
    <dbReference type="NCBI Taxonomy" id="2780399"/>
    <lineage>
        <taxon>Bacteria</taxon>
        <taxon>Bacillati</taxon>
        <taxon>Cyanobacteriota</taxon>
        <taxon>Cyanophyceae</taxon>
        <taxon>Nostocales</taxon>
        <taxon>Nostocaceae</taxon>
        <taxon>Nostoc</taxon>
        <taxon>Nostoc favosum</taxon>
    </lineage>
</organism>